<keyword evidence="1" id="KW-0472">Membrane</keyword>
<proteinExistence type="predicted"/>
<feature type="transmembrane region" description="Helical" evidence="1">
    <location>
        <begin position="12"/>
        <end position="32"/>
    </location>
</feature>
<keyword evidence="1" id="KW-0812">Transmembrane</keyword>
<name>A0A8S5UBU5_9CAUD</name>
<reference evidence="2" key="1">
    <citation type="journal article" date="2021" name="Proc. Natl. Acad. Sci. U.S.A.">
        <title>A Catalog of Tens of Thousands of Viruses from Human Metagenomes Reveals Hidden Associations with Chronic Diseases.</title>
        <authorList>
            <person name="Tisza M.J."/>
            <person name="Buck C.B."/>
        </authorList>
    </citation>
    <scope>NUCLEOTIDE SEQUENCE</scope>
    <source>
        <strain evidence="2">CtZkC8</strain>
    </source>
</reference>
<evidence type="ECO:0000313" key="2">
    <source>
        <dbReference type="EMBL" id="DAF91944.1"/>
    </source>
</evidence>
<keyword evidence="1" id="KW-1133">Transmembrane helix</keyword>
<organism evidence="2">
    <name type="scientific">Podoviridae sp. ctZkC8</name>
    <dbReference type="NCBI Taxonomy" id="2825259"/>
    <lineage>
        <taxon>Viruses</taxon>
        <taxon>Duplodnaviria</taxon>
        <taxon>Heunggongvirae</taxon>
        <taxon>Uroviricota</taxon>
        <taxon>Caudoviricetes</taxon>
    </lineage>
</organism>
<evidence type="ECO:0000256" key="1">
    <source>
        <dbReference type="SAM" id="Phobius"/>
    </source>
</evidence>
<dbReference type="EMBL" id="BK016062">
    <property type="protein sequence ID" value="DAF91944.1"/>
    <property type="molecule type" value="Genomic_DNA"/>
</dbReference>
<sequence length="34" mass="4093">MIIFIFISLKFRLLSFMQIIIIVLVYKIYSIISI</sequence>
<protein>
    <submittedName>
        <fullName evidence="2">Uncharacterized protein</fullName>
    </submittedName>
</protein>
<accession>A0A8S5UBU5</accession>